<feature type="transmembrane region" description="Helical" evidence="1">
    <location>
        <begin position="20"/>
        <end position="41"/>
    </location>
</feature>
<keyword evidence="1" id="KW-1133">Transmembrane helix</keyword>
<sequence>MSPDKPDATPIALPLVLRARIPVGLLLICTALISIGVVAAANDRSMEIAIIAVIAGLIGLLQHFPGLSTLTFDGNGFVVKTIFGSRAVAWHDASNFRPIRKLRTDLVAWDDGAGEPSSPRARAQIFAYWKSVDAAALAALMNRIRLQAAGTST</sequence>
<keyword evidence="1" id="KW-0472">Membrane</keyword>
<reference evidence="3" key="1">
    <citation type="submission" date="2018-09" db="EMBL/GenBank/DDBJ databases">
        <authorList>
            <person name="Zhu H."/>
        </authorList>
    </citation>
    <scope>NUCLEOTIDE SEQUENCE [LARGE SCALE GENOMIC DNA]</scope>
    <source>
        <strain evidence="3">K1R23-30</strain>
    </source>
</reference>
<feature type="transmembrane region" description="Helical" evidence="1">
    <location>
        <begin position="48"/>
        <end position="65"/>
    </location>
</feature>
<proteinExistence type="predicted"/>
<protein>
    <recommendedName>
        <fullName evidence="4">PH domain-containing protein</fullName>
    </recommendedName>
</protein>
<keyword evidence="3" id="KW-1185">Reference proteome</keyword>
<name>A0A3A3G5S1_9BURK</name>
<comment type="caution">
    <text evidence="2">The sequence shown here is derived from an EMBL/GenBank/DDBJ whole genome shotgun (WGS) entry which is preliminary data.</text>
</comment>
<gene>
    <name evidence="2" type="ORF">D3871_19215</name>
</gene>
<organism evidence="2 3">
    <name type="scientific">Noviherbaspirillum saxi</name>
    <dbReference type="NCBI Taxonomy" id="2320863"/>
    <lineage>
        <taxon>Bacteria</taxon>
        <taxon>Pseudomonadati</taxon>
        <taxon>Pseudomonadota</taxon>
        <taxon>Betaproteobacteria</taxon>
        <taxon>Burkholderiales</taxon>
        <taxon>Oxalobacteraceae</taxon>
        <taxon>Noviherbaspirillum</taxon>
    </lineage>
</organism>
<dbReference type="RefSeq" id="WP_119770679.1">
    <property type="nucleotide sequence ID" value="NZ_QYUO01000002.1"/>
</dbReference>
<keyword evidence="1" id="KW-0812">Transmembrane</keyword>
<dbReference type="EMBL" id="QYUO01000002">
    <property type="protein sequence ID" value="RJF95530.1"/>
    <property type="molecule type" value="Genomic_DNA"/>
</dbReference>
<evidence type="ECO:0000313" key="3">
    <source>
        <dbReference type="Proteomes" id="UP000265955"/>
    </source>
</evidence>
<dbReference type="AlphaFoldDB" id="A0A3A3G5S1"/>
<dbReference type="Proteomes" id="UP000265955">
    <property type="component" value="Unassembled WGS sequence"/>
</dbReference>
<evidence type="ECO:0000313" key="2">
    <source>
        <dbReference type="EMBL" id="RJF95530.1"/>
    </source>
</evidence>
<evidence type="ECO:0000256" key="1">
    <source>
        <dbReference type="SAM" id="Phobius"/>
    </source>
</evidence>
<evidence type="ECO:0008006" key="4">
    <source>
        <dbReference type="Google" id="ProtNLM"/>
    </source>
</evidence>
<accession>A0A3A3G5S1</accession>
<dbReference type="OrthoDB" id="9840447at2"/>